<keyword evidence="1" id="KW-1133">Transmembrane helix</keyword>
<evidence type="ECO:0000313" key="2">
    <source>
        <dbReference type="EMBL" id="KAE9595358.1"/>
    </source>
</evidence>
<organism evidence="2 3">
    <name type="scientific">Lupinus albus</name>
    <name type="common">White lupine</name>
    <name type="synonym">Lupinus termis</name>
    <dbReference type="NCBI Taxonomy" id="3870"/>
    <lineage>
        <taxon>Eukaryota</taxon>
        <taxon>Viridiplantae</taxon>
        <taxon>Streptophyta</taxon>
        <taxon>Embryophyta</taxon>
        <taxon>Tracheophyta</taxon>
        <taxon>Spermatophyta</taxon>
        <taxon>Magnoliopsida</taxon>
        <taxon>eudicotyledons</taxon>
        <taxon>Gunneridae</taxon>
        <taxon>Pentapetalae</taxon>
        <taxon>rosids</taxon>
        <taxon>fabids</taxon>
        <taxon>Fabales</taxon>
        <taxon>Fabaceae</taxon>
        <taxon>Papilionoideae</taxon>
        <taxon>50 kb inversion clade</taxon>
        <taxon>genistoids sensu lato</taxon>
        <taxon>core genistoids</taxon>
        <taxon>Genisteae</taxon>
        <taxon>Lupinus</taxon>
    </lineage>
</organism>
<accession>A0A6A4P7R8</accession>
<dbReference type="AlphaFoldDB" id="A0A6A4P7R8"/>
<keyword evidence="1" id="KW-0472">Membrane</keyword>
<proteinExistence type="predicted"/>
<evidence type="ECO:0000313" key="3">
    <source>
        <dbReference type="Proteomes" id="UP000447434"/>
    </source>
</evidence>
<protein>
    <submittedName>
        <fullName evidence="2">Uncharacterized protein</fullName>
    </submittedName>
</protein>
<keyword evidence="3" id="KW-1185">Reference proteome</keyword>
<name>A0A6A4P7R8_LUPAL</name>
<feature type="transmembrane region" description="Helical" evidence="1">
    <location>
        <begin position="20"/>
        <end position="38"/>
    </location>
</feature>
<dbReference type="Proteomes" id="UP000447434">
    <property type="component" value="Chromosome 17"/>
</dbReference>
<keyword evidence="1" id="KW-0812">Transmembrane</keyword>
<reference evidence="3" key="1">
    <citation type="journal article" date="2020" name="Nat. Commun.">
        <title>Genome sequence of the cluster root forming white lupin.</title>
        <authorList>
            <person name="Hufnagel B."/>
            <person name="Marques A."/>
            <person name="Soriano A."/>
            <person name="Marques L."/>
            <person name="Divol F."/>
            <person name="Doumas P."/>
            <person name="Sallet E."/>
            <person name="Mancinotti D."/>
            <person name="Carrere S."/>
            <person name="Marande W."/>
            <person name="Arribat S."/>
            <person name="Keller J."/>
            <person name="Huneau C."/>
            <person name="Blein T."/>
            <person name="Aime D."/>
            <person name="Laguerre M."/>
            <person name="Taylor J."/>
            <person name="Schubert V."/>
            <person name="Nelson M."/>
            <person name="Geu-Flores F."/>
            <person name="Crespi M."/>
            <person name="Gallardo-Guerrero K."/>
            <person name="Delaux P.-M."/>
            <person name="Salse J."/>
            <person name="Berges H."/>
            <person name="Guyot R."/>
            <person name="Gouzy J."/>
            <person name="Peret B."/>
        </authorList>
    </citation>
    <scope>NUCLEOTIDE SEQUENCE [LARGE SCALE GENOMIC DNA]</scope>
    <source>
        <strain evidence="3">cv. Amiga</strain>
    </source>
</reference>
<comment type="caution">
    <text evidence="2">The sequence shown here is derived from an EMBL/GenBank/DDBJ whole genome shotgun (WGS) entry which is preliminary data.</text>
</comment>
<evidence type="ECO:0000256" key="1">
    <source>
        <dbReference type="SAM" id="Phobius"/>
    </source>
</evidence>
<dbReference type="EMBL" id="WOCE01000017">
    <property type="protein sequence ID" value="KAE9595358.1"/>
    <property type="molecule type" value="Genomic_DNA"/>
</dbReference>
<sequence length="55" mass="6232">MCMCDIGLWCGLCYCNERSLFGLLFVLCVFPFAQMLNVRISPPPGMICWLLLIAD</sequence>
<gene>
    <name evidence="2" type="ORF">Lalb_Chr17g0337941</name>
</gene>